<proteinExistence type="inferred from homology"/>
<dbReference type="SMART" id="SM00326">
    <property type="entry name" value="SH3"/>
    <property type="match status" value="1"/>
</dbReference>
<keyword evidence="3 9" id="KW-0728">SH3 domain</keyword>
<dbReference type="InterPro" id="IPR001452">
    <property type="entry name" value="SH3_domain"/>
</dbReference>
<dbReference type="PRINTS" id="PR00452">
    <property type="entry name" value="SH3DOMAIN"/>
</dbReference>
<evidence type="ECO:0000313" key="13">
    <source>
        <dbReference type="Proteomes" id="UP000027586"/>
    </source>
</evidence>
<dbReference type="Gene3D" id="2.30.30.40">
    <property type="entry name" value="SH3 Domains"/>
    <property type="match status" value="1"/>
</dbReference>
<evidence type="ECO:0000256" key="3">
    <source>
        <dbReference type="ARBA" id="ARBA00022443"/>
    </source>
</evidence>
<evidence type="ECO:0000256" key="6">
    <source>
        <dbReference type="ARBA" id="ARBA00022989"/>
    </source>
</evidence>
<evidence type="ECO:0000259" key="11">
    <source>
        <dbReference type="PROSITE" id="PS50002"/>
    </source>
</evidence>
<dbReference type="PROSITE" id="PS50002">
    <property type="entry name" value="SH3"/>
    <property type="match status" value="1"/>
</dbReference>
<evidence type="ECO:0000256" key="1">
    <source>
        <dbReference type="ARBA" id="ARBA00004651"/>
    </source>
</evidence>
<evidence type="ECO:0000256" key="9">
    <source>
        <dbReference type="PROSITE-ProRule" id="PRU00192"/>
    </source>
</evidence>
<reference evidence="12" key="1">
    <citation type="submission" date="2013-08" db="EMBL/GenBank/DDBJ databases">
        <title>Gene expansion shapes genome architecture in the human pathogen Lichtheimia corymbifera: an evolutionary genomics analysis in the ancient terrestrial Mucorales (Mucoromycotina).</title>
        <authorList>
            <person name="Schwartze V.U."/>
            <person name="Winter S."/>
            <person name="Shelest E."/>
            <person name="Marcet-Houben M."/>
            <person name="Horn F."/>
            <person name="Wehner S."/>
            <person name="Hoffmann K."/>
            <person name="Riege K."/>
            <person name="Sammeth M."/>
            <person name="Nowrousian M."/>
            <person name="Valiante V."/>
            <person name="Linde J."/>
            <person name="Jacobsen I.D."/>
            <person name="Marz M."/>
            <person name="Brakhage A.A."/>
            <person name="Gabaldon T."/>
            <person name="Bocker S."/>
            <person name="Voigt K."/>
        </authorList>
    </citation>
    <scope>NUCLEOTIDE SEQUENCE [LARGE SCALE GENOMIC DNA]</scope>
    <source>
        <strain evidence="12">FSU 9682</strain>
    </source>
</reference>
<feature type="transmembrane region" description="Helical" evidence="10">
    <location>
        <begin position="93"/>
        <end position="118"/>
    </location>
</feature>
<keyword evidence="8 10" id="KW-0472">Membrane</keyword>
<name>A0A068RW43_9FUNG</name>
<evidence type="ECO:0000256" key="8">
    <source>
        <dbReference type="ARBA" id="ARBA00023136"/>
    </source>
</evidence>
<dbReference type="VEuPathDB" id="FungiDB:LCOR_04563.1"/>
<feature type="transmembrane region" description="Helical" evidence="10">
    <location>
        <begin position="39"/>
        <end position="57"/>
    </location>
</feature>
<evidence type="ECO:0000256" key="10">
    <source>
        <dbReference type="SAM" id="Phobius"/>
    </source>
</evidence>
<dbReference type="EMBL" id="CBTN010000016">
    <property type="protein sequence ID" value="CDH53181.1"/>
    <property type="molecule type" value="Genomic_DNA"/>
</dbReference>
<dbReference type="AlphaFoldDB" id="A0A068RW43"/>
<evidence type="ECO:0000256" key="5">
    <source>
        <dbReference type="ARBA" id="ARBA00022692"/>
    </source>
</evidence>
<protein>
    <recommendedName>
        <fullName evidence="11">SH3 domain-containing protein</fullName>
    </recommendedName>
</protein>
<dbReference type="OrthoDB" id="5983572at2759"/>
<feature type="transmembrane region" description="Helical" evidence="10">
    <location>
        <begin position="9"/>
        <end position="33"/>
    </location>
</feature>
<dbReference type="STRING" id="1263082.A0A068RW43"/>
<evidence type="ECO:0000313" key="12">
    <source>
        <dbReference type="EMBL" id="CDH53181.1"/>
    </source>
</evidence>
<gene>
    <name evidence="12" type="ORF">LCOR_04563.1</name>
</gene>
<accession>A0A068RW43</accession>
<dbReference type="GO" id="GO:0005886">
    <property type="term" value="C:plasma membrane"/>
    <property type="evidence" value="ECO:0007669"/>
    <property type="project" value="UniProtKB-SubCell"/>
</dbReference>
<dbReference type="Proteomes" id="UP000027586">
    <property type="component" value="Unassembled WGS sequence"/>
</dbReference>
<evidence type="ECO:0000256" key="4">
    <source>
        <dbReference type="ARBA" id="ARBA00022475"/>
    </source>
</evidence>
<keyword evidence="7" id="KW-0346">Stress response</keyword>
<evidence type="ECO:0000256" key="7">
    <source>
        <dbReference type="ARBA" id="ARBA00023016"/>
    </source>
</evidence>
<comment type="subcellular location">
    <subcellularLocation>
        <location evidence="1">Cell membrane</location>
        <topology evidence="1">Multi-pass membrane protein</topology>
    </subcellularLocation>
</comment>
<organism evidence="12 13">
    <name type="scientific">Lichtheimia corymbifera JMRC:FSU:9682</name>
    <dbReference type="NCBI Taxonomy" id="1263082"/>
    <lineage>
        <taxon>Eukaryota</taxon>
        <taxon>Fungi</taxon>
        <taxon>Fungi incertae sedis</taxon>
        <taxon>Mucoromycota</taxon>
        <taxon>Mucoromycotina</taxon>
        <taxon>Mucoromycetes</taxon>
        <taxon>Mucorales</taxon>
        <taxon>Lichtheimiaceae</taxon>
        <taxon>Lichtheimia</taxon>
    </lineage>
</organism>
<keyword evidence="6 10" id="KW-1133">Transmembrane helix</keyword>
<keyword evidence="4" id="KW-1003">Cell membrane</keyword>
<comment type="similarity">
    <text evidence="2">Belongs to the SHO1 family.</text>
</comment>
<sequence length="253" mass="27718">MNNLAANHVLLLTCILTAVGWIVAFVGLCIANVSVNPISWWIVVYELALVIFVCSVLGTGKMTTYRLVVIALVAISIPYATDEVSRYIATPHPALSVASAGYIVILVSQFSWLFLLGVQNNESFEPFQPHHQPTYSYRTHPSTPTMTYTTDMDVTKSATAAAAAAAATSPYPMIYNQDNTVFVSPHAEYNIPVVALHSYEANPDDPNELSFTKGEVLHVHERKGNWWQARQADGTVGMIPSNYVTPTTTTQPI</sequence>
<dbReference type="Pfam" id="PF00018">
    <property type="entry name" value="SH3_1"/>
    <property type="match status" value="1"/>
</dbReference>
<evidence type="ECO:0000256" key="2">
    <source>
        <dbReference type="ARBA" id="ARBA00009739"/>
    </source>
</evidence>
<keyword evidence="5 10" id="KW-0812">Transmembrane</keyword>
<feature type="transmembrane region" description="Helical" evidence="10">
    <location>
        <begin position="64"/>
        <end position="81"/>
    </location>
</feature>
<keyword evidence="13" id="KW-1185">Reference proteome</keyword>
<dbReference type="CDD" id="cd11855">
    <property type="entry name" value="SH3_Sho1p"/>
    <property type="match status" value="1"/>
</dbReference>
<dbReference type="SUPFAM" id="SSF50044">
    <property type="entry name" value="SH3-domain"/>
    <property type="match status" value="1"/>
</dbReference>
<comment type="caution">
    <text evidence="12">The sequence shown here is derived from an EMBL/GenBank/DDBJ whole genome shotgun (WGS) entry which is preliminary data.</text>
</comment>
<dbReference type="InterPro" id="IPR036028">
    <property type="entry name" value="SH3-like_dom_sf"/>
</dbReference>
<dbReference type="InterPro" id="IPR035522">
    <property type="entry name" value="Sho1_SH3"/>
</dbReference>
<feature type="domain" description="SH3" evidence="11">
    <location>
        <begin position="188"/>
        <end position="249"/>
    </location>
</feature>